<name>A0A6A6D143_ZASCE</name>
<dbReference type="EMBL" id="ML993580">
    <property type="protein sequence ID" value="KAF2173167.1"/>
    <property type="molecule type" value="Genomic_DNA"/>
</dbReference>
<reference evidence="2" key="1">
    <citation type="journal article" date="2020" name="Stud. Mycol.">
        <title>101 Dothideomycetes genomes: a test case for predicting lifestyles and emergence of pathogens.</title>
        <authorList>
            <person name="Haridas S."/>
            <person name="Albert R."/>
            <person name="Binder M."/>
            <person name="Bloem J."/>
            <person name="Labutti K."/>
            <person name="Salamov A."/>
            <person name="Andreopoulos B."/>
            <person name="Baker S."/>
            <person name="Barry K."/>
            <person name="Bills G."/>
            <person name="Bluhm B."/>
            <person name="Cannon C."/>
            <person name="Castanera R."/>
            <person name="Culley D."/>
            <person name="Daum C."/>
            <person name="Ezra D."/>
            <person name="Gonzalez J."/>
            <person name="Henrissat B."/>
            <person name="Kuo A."/>
            <person name="Liang C."/>
            <person name="Lipzen A."/>
            <person name="Lutzoni F."/>
            <person name="Magnuson J."/>
            <person name="Mondo S."/>
            <person name="Nolan M."/>
            <person name="Ohm R."/>
            <person name="Pangilinan J."/>
            <person name="Park H.-J."/>
            <person name="Ramirez L."/>
            <person name="Alfaro M."/>
            <person name="Sun H."/>
            <person name="Tritt A."/>
            <person name="Yoshinaga Y."/>
            <person name="Zwiers L.-H."/>
            <person name="Turgeon B."/>
            <person name="Goodwin S."/>
            <person name="Spatafora J."/>
            <person name="Crous P."/>
            <person name="Grigoriev I."/>
        </authorList>
    </citation>
    <scope>NUCLEOTIDE SEQUENCE</scope>
    <source>
        <strain evidence="2">ATCC 36951</strain>
    </source>
</reference>
<dbReference type="GeneID" id="54564569"/>
<sequence>MSPETSNERPINQSGMACSFPAWGPAFAGVRGALSALRTRSAVEGHIGRFPHSSRRDAGAARRCRRRRRRPRPRPRERCRRWHCLFPAGPNVGMASRDSSGRCQLQLPGRICGRVAGNASRHWAEGSKCPRYNQPGAKNAVYYWIEPDERAVEQEAREVVNAIALPGNISARGLLVGDVFAGRLVVEDAYEQKFFVELRRFQEAVREHLEGEGRVPQWVEDHSLIDIEAVFELSLLRKARFSSLKPTSARAAKQSDLLGRVQSRISRFFATRNDLLRDILQSLLPAGFYRLPRADEAILQHELDGPQDVEEEGELEEERDGKDGEEGDLVPLTFPPIFISAATPNMLYDYTITIPLTQLFQTYKAHSDKTQDQELLLPGRRIEGTVKISFSGDVDEPWIERACIEEMESAVQENGNRTREFWEGLNEQTGLLAELVQVMIS</sequence>
<accession>A0A6A6D143</accession>
<organism evidence="2 3">
    <name type="scientific">Zasmidium cellare ATCC 36951</name>
    <dbReference type="NCBI Taxonomy" id="1080233"/>
    <lineage>
        <taxon>Eukaryota</taxon>
        <taxon>Fungi</taxon>
        <taxon>Dikarya</taxon>
        <taxon>Ascomycota</taxon>
        <taxon>Pezizomycotina</taxon>
        <taxon>Dothideomycetes</taxon>
        <taxon>Dothideomycetidae</taxon>
        <taxon>Mycosphaerellales</taxon>
        <taxon>Mycosphaerellaceae</taxon>
        <taxon>Zasmidium</taxon>
    </lineage>
</organism>
<dbReference type="AlphaFoldDB" id="A0A6A6D143"/>
<evidence type="ECO:0000313" key="3">
    <source>
        <dbReference type="Proteomes" id="UP000799537"/>
    </source>
</evidence>
<evidence type="ECO:0000256" key="1">
    <source>
        <dbReference type="SAM" id="MobiDB-lite"/>
    </source>
</evidence>
<proteinExistence type="predicted"/>
<feature type="region of interest" description="Disordered" evidence="1">
    <location>
        <begin position="303"/>
        <end position="327"/>
    </location>
</feature>
<feature type="region of interest" description="Disordered" evidence="1">
    <location>
        <begin position="47"/>
        <end position="72"/>
    </location>
</feature>
<keyword evidence="3" id="KW-1185">Reference proteome</keyword>
<protein>
    <submittedName>
        <fullName evidence="2">Uncharacterized protein</fullName>
    </submittedName>
</protein>
<feature type="compositionally biased region" description="Basic residues" evidence="1">
    <location>
        <begin position="62"/>
        <end position="72"/>
    </location>
</feature>
<dbReference type="RefSeq" id="XP_033674056.1">
    <property type="nucleotide sequence ID" value="XM_033811297.1"/>
</dbReference>
<gene>
    <name evidence="2" type="ORF">M409DRAFT_49649</name>
</gene>
<evidence type="ECO:0000313" key="2">
    <source>
        <dbReference type="EMBL" id="KAF2173167.1"/>
    </source>
</evidence>
<feature type="compositionally biased region" description="Acidic residues" evidence="1">
    <location>
        <begin position="305"/>
        <end position="318"/>
    </location>
</feature>
<dbReference type="Proteomes" id="UP000799537">
    <property type="component" value="Unassembled WGS sequence"/>
</dbReference>